<feature type="transmembrane region" description="Helical" evidence="1">
    <location>
        <begin position="108"/>
        <end position="132"/>
    </location>
</feature>
<keyword evidence="1" id="KW-1133">Transmembrane helix</keyword>
<sequence length="163" mass="16666">MALGTIANEGAKKAALGMARGRNISQQLRGGLLRNTQSSPNNDDGDEGQQPSAYKSRLAMLKSGAIKQANAQAGATAGATVGGTIGSIIPVVGTGIGAFIGRFVGKKLGITGIIIMAILMIIFFIVMFIAILKGACETTAGQAVNTGVWIQSFGNVDICAQLK</sequence>
<evidence type="ECO:0000313" key="3">
    <source>
        <dbReference type="Proteomes" id="UP000177528"/>
    </source>
</evidence>
<name>A0A1G1X486_9BACT</name>
<organism evidence="2 3">
    <name type="scientific">Candidatus Andersenbacteria bacterium RIFCSPHIGHO2_12_FULL_45_11</name>
    <dbReference type="NCBI Taxonomy" id="1797281"/>
    <lineage>
        <taxon>Bacteria</taxon>
        <taxon>Candidatus Anderseniibacteriota</taxon>
    </lineage>
</organism>
<accession>A0A1G1X486</accession>
<reference evidence="2 3" key="1">
    <citation type="journal article" date="2016" name="Nat. Commun.">
        <title>Thousands of microbial genomes shed light on interconnected biogeochemical processes in an aquifer system.</title>
        <authorList>
            <person name="Anantharaman K."/>
            <person name="Brown C.T."/>
            <person name="Hug L.A."/>
            <person name="Sharon I."/>
            <person name="Castelle C.J."/>
            <person name="Probst A.J."/>
            <person name="Thomas B.C."/>
            <person name="Singh A."/>
            <person name="Wilkins M.J."/>
            <person name="Karaoz U."/>
            <person name="Brodie E.L."/>
            <person name="Williams K.H."/>
            <person name="Hubbard S.S."/>
            <person name="Banfield J.F."/>
        </authorList>
    </citation>
    <scope>NUCLEOTIDE SEQUENCE [LARGE SCALE GENOMIC DNA]</scope>
</reference>
<dbReference type="Proteomes" id="UP000177528">
    <property type="component" value="Unassembled WGS sequence"/>
</dbReference>
<dbReference type="AlphaFoldDB" id="A0A1G1X486"/>
<dbReference type="EMBL" id="MHHR01000009">
    <property type="protein sequence ID" value="OGY34836.1"/>
    <property type="molecule type" value="Genomic_DNA"/>
</dbReference>
<keyword evidence="1" id="KW-0472">Membrane</keyword>
<comment type="caution">
    <text evidence="2">The sequence shown here is derived from an EMBL/GenBank/DDBJ whole genome shotgun (WGS) entry which is preliminary data.</text>
</comment>
<proteinExistence type="predicted"/>
<evidence type="ECO:0000313" key="2">
    <source>
        <dbReference type="EMBL" id="OGY34836.1"/>
    </source>
</evidence>
<protein>
    <submittedName>
        <fullName evidence="2">Uncharacterized protein</fullName>
    </submittedName>
</protein>
<keyword evidence="1" id="KW-0812">Transmembrane</keyword>
<gene>
    <name evidence="2" type="ORF">A3D99_02935</name>
</gene>
<evidence type="ECO:0000256" key="1">
    <source>
        <dbReference type="SAM" id="Phobius"/>
    </source>
</evidence>